<dbReference type="AlphaFoldDB" id="A0A918DSW5"/>
<accession>A0A918DSW5</accession>
<dbReference type="PANTHER" id="PTHR43080:SF2">
    <property type="entry name" value="CBS DOMAIN-CONTAINING PROTEIN"/>
    <property type="match status" value="1"/>
</dbReference>
<dbReference type="InterPro" id="IPR046342">
    <property type="entry name" value="CBS_dom_sf"/>
</dbReference>
<dbReference type="CDD" id="cd04623">
    <property type="entry name" value="CBS_pair_bac_euk"/>
    <property type="match status" value="1"/>
</dbReference>
<dbReference type="Gene3D" id="3.10.580.10">
    <property type="entry name" value="CBS-domain"/>
    <property type="match status" value="1"/>
</dbReference>
<feature type="domain" description="CBS" evidence="3">
    <location>
        <begin position="11"/>
        <end position="73"/>
    </location>
</feature>
<dbReference type="Proteomes" id="UP000646523">
    <property type="component" value="Unassembled WGS sequence"/>
</dbReference>
<evidence type="ECO:0000313" key="4">
    <source>
        <dbReference type="EMBL" id="GGO80729.1"/>
    </source>
</evidence>
<keyword evidence="1 2" id="KW-0129">CBS domain</keyword>
<dbReference type="PROSITE" id="PS51371">
    <property type="entry name" value="CBS"/>
    <property type="match status" value="2"/>
</dbReference>
<evidence type="ECO:0000256" key="1">
    <source>
        <dbReference type="ARBA" id="ARBA00023122"/>
    </source>
</evidence>
<proteinExistence type="predicted"/>
<organism evidence="4 5">
    <name type="scientific">Nonomuraea cavernae</name>
    <dbReference type="NCBI Taxonomy" id="2045107"/>
    <lineage>
        <taxon>Bacteria</taxon>
        <taxon>Bacillati</taxon>
        <taxon>Actinomycetota</taxon>
        <taxon>Actinomycetes</taxon>
        <taxon>Streptosporangiales</taxon>
        <taxon>Streptosporangiaceae</taxon>
        <taxon>Nonomuraea</taxon>
    </lineage>
</organism>
<dbReference type="EMBL" id="BMNH01000033">
    <property type="protein sequence ID" value="GGO80729.1"/>
    <property type="molecule type" value="Genomic_DNA"/>
</dbReference>
<reference evidence="4" key="2">
    <citation type="submission" date="2020-09" db="EMBL/GenBank/DDBJ databases">
        <authorList>
            <person name="Sun Q."/>
            <person name="Zhou Y."/>
        </authorList>
    </citation>
    <scope>NUCLEOTIDE SEQUENCE</scope>
    <source>
        <strain evidence="4">CGMCC 4.7368</strain>
    </source>
</reference>
<dbReference type="PANTHER" id="PTHR43080">
    <property type="entry name" value="CBS DOMAIN-CONTAINING PROTEIN CBSX3, MITOCHONDRIAL"/>
    <property type="match status" value="1"/>
</dbReference>
<dbReference type="InterPro" id="IPR000644">
    <property type="entry name" value="CBS_dom"/>
</dbReference>
<dbReference type="SMART" id="SM00116">
    <property type="entry name" value="CBS"/>
    <property type="match status" value="2"/>
</dbReference>
<protein>
    <submittedName>
        <fullName evidence="4">Histidine kinase</fullName>
    </submittedName>
</protein>
<sequence>MVHMLIGTILRDKGSDVTTVAPEATVRELLAQLARHNIGAVVVSPDGDTIVGIVSERDVVRRLHDRGAGVLDEPVSAIMTSEVRTVGPRDNVEELRKTMTTHRFRHMPVVEGGRLVGIVSIGDVVKSAIEELETEKASLVDYLHR</sequence>
<evidence type="ECO:0000256" key="2">
    <source>
        <dbReference type="PROSITE-ProRule" id="PRU00703"/>
    </source>
</evidence>
<comment type="caution">
    <text evidence="4">The sequence shown here is derived from an EMBL/GenBank/DDBJ whole genome shotgun (WGS) entry which is preliminary data.</text>
</comment>
<gene>
    <name evidence="4" type="ORF">GCM10012289_68050</name>
</gene>
<dbReference type="InterPro" id="IPR051257">
    <property type="entry name" value="Diverse_CBS-Domain"/>
</dbReference>
<feature type="domain" description="CBS" evidence="3">
    <location>
        <begin position="79"/>
        <end position="134"/>
    </location>
</feature>
<keyword evidence="5" id="KW-1185">Reference proteome</keyword>
<name>A0A918DSW5_9ACTN</name>
<dbReference type="InterPro" id="IPR044725">
    <property type="entry name" value="CBSX3_CBS_dom"/>
</dbReference>
<reference evidence="4" key="1">
    <citation type="journal article" date="2014" name="Int. J. Syst. Evol. Microbiol.">
        <title>Complete genome sequence of Corynebacterium casei LMG S-19264T (=DSM 44701T), isolated from a smear-ripened cheese.</title>
        <authorList>
            <consortium name="US DOE Joint Genome Institute (JGI-PGF)"/>
            <person name="Walter F."/>
            <person name="Albersmeier A."/>
            <person name="Kalinowski J."/>
            <person name="Ruckert C."/>
        </authorList>
    </citation>
    <scope>NUCLEOTIDE SEQUENCE</scope>
    <source>
        <strain evidence="4">CGMCC 4.7368</strain>
    </source>
</reference>
<dbReference type="SUPFAM" id="SSF54631">
    <property type="entry name" value="CBS-domain pair"/>
    <property type="match status" value="1"/>
</dbReference>
<evidence type="ECO:0000259" key="3">
    <source>
        <dbReference type="PROSITE" id="PS51371"/>
    </source>
</evidence>
<keyword evidence="4" id="KW-0418">Kinase</keyword>
<dbReference type="Pfam" id="PF00571">
    <property type="entry name" value="CBS"/>
    <property type="match status" value="2"/>
</dbReference>
<keyword evidence="4" id="KW-0808">Transferase</keyword>
<dbReference type="GO" id="GO:0016301">
    <property type="term" value="F:kinase activity"/>
    <property type="evidence" value="ECO:0007669"/>
    <property type="project" value="UniProtKB-KW"/>
</dbReference>
<evidence type="ECO:0000313" key="5">
    <source>
        <dbReference type="Proteomes" id="UP000646523"/>
    </source>
</evidence>